<organism evidence="11">
    <name type="scientific">Arabidopsis thaliana</name>
    <name type="common">Mouse-ear cress</name>
    <dbReference type="NCBI Taxonomy" id="3702"/>
    <lineage>
        <taxon>Eukaryota</taxon>
        <taxon>Viridiplantae</taxon>
        <taxon>Streptophyta</taxon>
        <taxon>Embryophyta</taxon>
        <taxon>Tracheophyta</taxon>
        <taxon>Spermatophyta</taxon>
        <taxon>Magnoliopsida</taxon>
        <taxon>eudicotyledons</taxon>
        <taxon>Gunneridae</taxon>
        <taxon>Pentapetalae</taxon>
        <taxon>rosids</taxon>
        <taxon>malvids</taxon>
        <taxon>Brassicales</taxon>
        <taxon>Brassicaceae</taxon>
        <taxon>Camelineae</taxon>
        <taxon>Arabidopsis</taxon>
    </lineage>
</organism>
<feature type="compositionally biased region" description="Basic and acidic residues" evidence="8">
    <location>
        <begin position="1"/>
        <end position="10"/>
    </location>
</feature>
<feature type="domain" description="PGG" evidence="10">
    <location>
        <begin position="493"/>
        <end position="599"/>
    </location>
</feature>
<feature type="transmembrane region" description="Helical" evidence="9">
    <location>
        <begin position="1056"/>
        <end position="1078"/>
    </location>
</feature>
<feature type="transmembrane region" description="Helical" evidence="9">
    <location>
        <begin position="496"/>
        <end position="520"/>
    </location>
</feature>
<dbReference type="ExpressionAtlas" id="E0Y438">
    <property type="expression patterns" value="baseline and differential"/>
</dbReference>
<feature type="repeat" description="ANK" evidence="7">
    <location>
        <begin position="710"/>
        <end position="742"/>
    </location>
</feature>
<dbReference type="SUPFAM" id="SSF48403">
    <property type="entry name" value="Ankyrin repeat"/>
    <property type="match status" value="2"/>
</dbReference>
<name>E0Y438_ARATH</name>
<dbReference type="PANTHER" id="PTHR24186">
    <property type="entry name" value="PROTEIN PHOSPHATASE 1 REGULATORY SUBUNIT"/>
    <property type="match status" value="1"/>
</dbReference>
<keyword evidence="6 9" id="KW-0472">Membrane</keyword>
<evidence type="ECO:0000256" key="1">
    <source>
        <dbReference type="ARBA" id="ARBA00004141"/>
    </source>
</evidence>
<dbReference type="InterPro" id="IPR036770">
    <property type="entry name" value="Ankyrin_rpt-contain_sf"/>
</dbReference>
<evidence type="ECO:0000256" key="2">
    <source>
        <dbReference type="ARBA" id="ARBA00022692"/>
    </source>
</evidence>
<dbReference type="FunFam" id="1.25.40.20:FF:000473">
    <property type="entry name" value="Ankyrin repeat family protein"/>
    <property type="match status" value="1"/>
</dbReference>
<evidence type="ECO:0000256" key="5">
    <source>
        <dbReference type="ARBA" id="ARBA00023043"/>
    </source>
</evidence>
<dbReference type="InterPro" id="IPR002110">
    <property type="entry name" value="Ankyrin_rpt"/>
</dbReference>
<evidence type="ECO:0000256" key="9">
    <source>
        <dbReference type="SAM" id="Phobius"/>
    </source>
</evidence>
<accession>E0Y438</accession>
<dbReference type="Pfam" id="PF13962">
    <property type="entry name" value="PGG"/>
    <property type="match status" value="2"/>
</dbReference>
<dbReference type="Pfam" id="PF00023">
    <property type="entry name" value="Ank"/>
    <property type="match status" value="1"/>
</dbReference>
<evidence type="ECO:0000256" key="8">
    <source>
        <dbReference type="SAM" id="MobiDB-lite"/>
    </source>
</evidence>
<gene>
    <name evidence="11" type="ordered locus">At4g03470</name>
</gene>
<dbReference type="Gene3D" id="1.25.40.20">
    <property type="entry name" value="Ankyrin repeat-containing domain"/>
    <property type="match status" value="6"/>
</dbReference>
<sequence>MDVSEARLDTIESQSSIDSSHDQRRQGYFSMNKINNGLRSLSSRGFLRNRGKAIPLPMEDTEKTVPEFLVNLKFSDLFDLPGEYVLMNAEMLSTLGNEEWLEKLRSHGTPVTCLKNDRGDSVLHLAATWSHLELVKNIVSECSCLLMQSNSKDQLPLHVAARMGHLAVVEDLVALVTFFSARLAEEDREILNPYLLKDINGDTALNLALKGHYTEVALCLVNANRQASFLACKDGISPLYLAVEAKDASLVKAMLGNDGPQGKNLNLEGRKYLAHAALNSLSTDILDVILNEYPSLVDERDDEGRTCLSFGASIGYHKGVCNLLNRSRKGVFVCDDDGSYPIHLAVEKGRIKVVKEICKRCPYSKLLLNKKGQNILHIAAESGKFRILRHLTAHEQINHLANEKDVDGNTPLHLATIYWRPRAVRELGGKKNLLIQNNNGLVALDIAELNLQPHYIFRERLTLLALVQLHFQNDPRCAHTMIQTRPIMPQGGNKDYINALLVVAALITTVTFTSGFTIPGGFKDSTPDVGMANLITNPRLILFLIFDILALETSFLAVVSLILAQLGDPTLYQSSVRVAMISLYFAMYFMTLAFFFVMVIAAGNVRWLVYVIFCLIFSILTLAFSRRQIINMGRSDLDFDRRKKDASSRMFYADETGRTHSLDLSNLFNDTSETVPMGPKTIAAVRAGDETYLRDMKIDVNIALSSVNDHGNTMLHLAAAAGHTDLVCYILNAYPGLLMKSNSMGEVALHVAAGAGHLAVVEALVSFIKDISCNKPGVAKKIYFAKDRHQDNALHVALKRKHVNVASCLVSAEQSLSFVANNDGFSPLYLAVEAGQADLAKQMWQHSNNGSSNASTLASMIGGRSVVHGAIKAKRKDKALDSVYVSDDDGSFPIHMAVKYGHVKILKAILKRCPDALELLDRDNQNVLHVAAKNGKLEVLKFFLRCCKDKNKEKLINEEDANGNTPLHLATKNWHPKVVSMLTWDNRVDLKTLNHDGVTALDIAEKNMDSSYTFFERLTWMALISAGAPRGPKLILSTPVTQNSDGGKYKDRVNTLLLVATLVATMTFTAGFTLPGGYNGSVPNFGMATLAKKTAFQVFLVFDTLAMYCSIITIVALIWAQLGDLSLIMKAFNLALPLLGLALTSMSIAFMAGTCVRRFAE</sequence>
<dbReference type="GO" id="GO:0016020">
    <property type="term" value="C:membrane"/>
    <property type="evidence" value="ECO:0007669"/>
    <property type="project" value="UniProtKB-SubCell"/>
</dbReference>
<dbReference type="EMBL" id="GU571158">
    <property type="protein sequence ID" value="ADM21191.1"/>
    <property type="molecule type" value="Genomic_DNA"/>
</dbReference>
<dbReference type="InterPro" id="IPR026961">
    <property type="entry name" value="PGG_dom"/>
</dbReference>
<feature type="region of interest" description="Disordered" evidence="8">
    <location>
        <begin position="1"/>
        <end position="24"/>
    </location>
</feature>
<feature type="transmembrane region" description="Helical" evidence="9">
    <location>
        <begin position="578"/>
        <end position="601"/>
    </location>
</feature>
<evidence type="ECO:0000256" key="4">
    <source>
        <dbReference type="ARBA" id="ARBA00022989"/>
    </source>
</evidence>
<feature type="transmembrane region" description="Helical" evidence="9">
    <location>
        <begin position="540"/>
        <end position="566"/>
    </location>
</feature>
<feature type="repeat" description="ANK" evidence="7">
    <location>
        <begin position="889"/>
        <end position="912"/>
    </location>
</feature>
<evidence type="ECO:0000256" key="3">
    <source>
        <dbReference type="ARBA" id="ARBA00022737"/>
    </source>
</evidence>
<dbReference type="SMART" id="SM00248">
    <property type="entry name" value="ANK"/>
    <property type="match status" value="16"/>
</dbReference>
<keyword evidence="4 9" id="KW-1133">Transmembrane helix</keyword>
<protein>
    <submittedName>
        <fullName evidence="11">Ankyrin repeat family protein</fullName>
    </submittedName>
</protein>
<dbReference type="PROSITE" id="PS50297">
    <property type="entry name" value="ANK_REP_REGION"/>
    <property type="match status" value="3"/>
</dbReference>
<feature type="transmembrane region" description="Helical" evidence="9">
    <location>
        <begin position="1131"/>
        <end position="1152"/>
    </location>
</feature>
<feature type="domain" description="PGG" evidence="10">
    <location>
        <begin position="1048"/>
        <end position="1156"/>
    </location>
</feature>
<evidence type="ECO:0000256" key="6">
    <source>
        <dbReference type="ARBA" id="ARBA00023136"/>
    </source>
</evidence>
<comment type="subcellular location">
    <subcellularLocation>
        <location evidence="1">Membrane</location>
        <topology evidence="1">Multi-pass membrane protein</topology>
    </subcellularLocation>
</comment>
<dbReference type="PANTHER" id="PTHR24186:SF46">
    <property type="entry name" value="PROTEIN ACCELERATED CELL DEATH 6-LIKE"/>
    <property type="match status" value="1"/>
</dbReference>
<proteinExistence type="predicted"/>
<evidence type="ECO:0000313" key="11">
    <source>
        <dbReference type="EMBL" id="ADM21191.1"/>
    </source>
</evidence>
<feature type="transmembrane region" description="Helical" evidence="9">
    <location>
        <begin position="607"/>
        <end position="625"/>
    </location>
</feature>
<feature type="transmembrane region" description="Helical" evidence="9">
    <location>
        <begin position="1098"/>
        <end position="1119"/>
    </location>
</feature>
<evidence type="ECO:0000256" key="7">
    <source>
        <dbReference type="PROSITE-ProRule" id="PRU00023"/>
    </source>
</evidence>
<dbReference type="PROSITE" id="PS50088">
    <property type="entry name" value="ANK_REPEAT"/>
    <property type="match status" value="3"/>
</dbReference>
<keyword evidence="3" id="KW-0677">Repeat</keyword>
<feature type="repeat" description="ANK" evidence="7">
    <location>
        <begin position="962"/>
        <end position="982"/>
    </location>
</feature>
<dbReference type="AlphaFoldDB" id="E0Y438"/>
<keyword evidence="2 9" id="KW-0812">Transmembrane</keyword>
<evidence type="ECO:0000259" key="10">
    <source>
        <dbReference type="Pfam" id="PF13962"/>
    </source>
</evidence>
<keyword evidence="5 7" id="KW-0040">ANK repeat</keyword>
<dbReference type="Pfam" id="PF12796">
    <property type="entry name" value="Ank_2"/>
    <property type="match status" value="5"/>
</dbReference>
<reference evidence="11" key="1">
    <citation type="journal article" date="2010" name="Nat. Genet.">
        <title>Natural variation at strubbelig receptor kinase 3 drives immune-triggered incompatibilities between Arabidopsis thaliana accessions.</title>
        <authorList>
            <person name="Alcazar R."/>
            <person name="Garcia A.V."/>
            <person name="Kronholm I."/>
            <person name="de Meaux J."/>
            <person name="Koornneef M."/>
            <person name="Parker J.E."/>
            <person name="Reymond M."/>
        </authorList>
    </citation>
    <scope>NUCLEOTIDE SEQUENCE</scope>
</reference>